<evidence type="ECO:0000313" key="2">
    <source>
        <dbReference type="Proteomes" id="UP000708208"/>
    </source>
</evidence>
<organism evidence="1 2">
    <name type="scientific">Allacma fusca</name>
    <dbReference type="NCBI Taxonomy" id="39272"/>
    <lineage>
        <taxon>Eukaryota</taxon>
        <taxon>Metazoa</taxon>
        <taxon>Ecdysozoa</taxon>
        <taxon>Arthropoda</taxon>
        <taxon>Hexapoda</taxon>
        <taxon>Collembola</taxon>
        <taxon>Symphypleona</taxon>
        <taxon>Sminthuridae</taxon>
        <taxon>Allacma</taxon>
    </lineage>
</organism>
<reference evidence="1" key="1">
    <citation type="submission" date="2021-06" db="EMBL/GenBank/DDBJ databases">
        <authorList>
            <person name="Hodson N. C."/>
            <person name="Mongue J. A."/>
            <person name="Jaron S. K."/>
        </authorList>
    </citation>
    <scope>NUCLEOTIDE SEQUENCE</scope>
</reference>
<sequence length="393" mass="44984">MWNRYCHHVYLQHHNSLKDLRKLDLSQNNLEIHAKAKTLYTRHFENSSGSMLELILASARFDLNAVLIQYMDVEKEFYVFDICPQNRKKAVFLNVGPSHNGKWRYVEHKGKIPVGNYSLVLALPEKTVLTIRKKVGDFLSDQAKIPEFDLKLFNRLLSRAARLEEFTFALRNISSNIPAWADDIEEHTDAENTPQDSVEFLLLPQKTPPPSSYAFKSLETLQDCSDWCKNLTKNPEPKRIIGADVGPISNLPLFQKMTFPRLNSEVNPDIITSRKPPFNSQGLLPSITGRSLEFKSIDADGKISVRILQNDDFGSPQILLRFEARAQLTQEAQHELFLRPLHFPIEFCLFESENSTFNAPKFLTSEFRIPGGSIFSLKNPNDCPASIRCAWFT</sequence>
<dbReference type="AlphaFoldDB" id="A0A8J2LMC9"/>
<keyword evidence="2" id="KW-1185">Reference proteome</keyword>
<evidence type="ECO:0000313" key="1">
    <source>
        <dbReference type="EMBL" id="CAG7838563.1"/>
    </source>
</evidence>
<dbReference type="EMBL" id="CAJVCH010571799">
    <property type="protein sequence ID" value="CAG7838563.1"/>
    <property type="molecule type" value="Genomic_DNA"/>
</dbReference>
<dbReference type="Proteomes" id="UP000708208">
    <property type="component" value="Unassembled WGS sequence"/>
</dbReference>
<gene>
    <name evidence="1" type="ORF">AFUS01_LOCUS47521</name>
</gene>
<protein>
    <submittedName>
        <fullName evidence="1">Uncharacterized protein</fullName>
    </submittedName>
</protein>
<comment type="caution">
    <text evidence="1">The sequence shown here is derived from an EMBL/GenBank/DDBJ whole genome shotgun (WGS) entry which is preliminary data.</text>
</comment>
<accession>A0A8J2LMC9</accession>
<proteinExistence type="predicted"/>
<name>A0A8J2LMC9_9HEXA</name>